<dbReference type="EMBL" id="MFKF01000145">
    <property type="protein sequence ID" value="OGG52304.1"/>
    <property type="molecule type" value="Genomic_DNA"/>
</dbReference>
<evidence type="ECO:0000313" key="5">
    <source>
        <dbReference type="Proteomes" id="UP000178606"/>
    </source>
</evidence>
<protein>
    <recommendedName>
        <fullName evidence="6">Short-chain dehydrogenase</fullName>
    </recommendedName>
</protein>
<proteinExistence type="inferred from homology"/>
<organism evidence="4 5">
    <name type="scientific">Handelsmanbacteria sp. (strain RIFCSPLOWO2_12_FULL_64_10)</name>
    <dbReference type="NCBI Taxonomy" id="1817868"/>
    <lineage>
        <taxon>Bacteria</taxon>
        <taxon>Candidatus Handelsmaniibacteriota</taxon>
    </lineage>
</organism>
<evidence type="ECO:0008006" key="6">
    <source>
        <dbReference type="Google" id="ProtNLM"/>
    </source>
</evidence>
<reference evidence="4 5" key="1">
    <citation type="journal article" date="2016" name="Nat. Commun.">
        <title>Thousands of microbial genomes shed light on interconnected biogeochemical processes in an aquifer system.</title>
        <authorList>
            <person name="Anantharaman K."/>
            <person name="Brown C.T."/>
            <person name="Hug L.A."/>
            <person name="Sharon I."/>
            <person name="Castelle C.J."/>
            <person name="Probst A.J."/>
            <person name="Thomas B.C."/>
            <person name="Singh A."/>
            <person name="Wilkins M.J."/>
            <person name="Karaoz U."/>
            <person name="Brodie E.L."/>
            <person name="Williams K.H."/>
            <person name="Hubbard S.S."/>
            <person name="Banfield J.F."/>
        </authorList>
    </citation>
    <scope>NUCLEOTIDE SEQUENCE [LARGE SCALE GENOMIC DNA]</scope>
    <source>
        <strain evidence="5">RIFCSPLOWO2_12_FULL_64_10</strain>
    </source>
</reference>
<dbReference type="AlphaFoldDB" id="A0A1F6CT28"/>
<dbReference type="PRINTS" id="PR00080">
    <property type="entry name" value="SDRFAMILY"/>
</dbReference>
<evidence type="ECO:0000313" key="4">
    <source>
        <dbReference type="EMBL" id="OGG52304.1"/>
    </source>
</evidence>
<evidence type="ECO:0000256" key="2">
    <source>
        <dbReference type="ARBA" id="ARBA00023002"/>
    </source>
</evidence>
<dbReference type="PANTHER" id="PTHR43669:SF3">
    <property type="entry name" value="ALCOHOL DEHYDROGENASE, PUTATIVE (AFU_ORTHOLOGUE AFUA_3G03445)-RELATED"/>
    <property type="match status" value="1"/>
</dbReference>
<dbReference type="InterPro" id="IPR002347">
    <property type="entry name" value="SDR_fam"/>
</dbReference>
<dbReference type="Gene3D" id="3.40.50.720">
    <property type="entry name" value="NAD(P)-binding Rossmann-like Domain"/>
    <property type="match status" value="1"/>
</dbReference>
<dbReference type="FunFam" id="3.40.50.720:FF:000084">
    <property type="entry name" value="Short-chain dehydrogenase reductase"/>
    <property type="match status" value="1"/>
</dbReference>
<dbReference type="SUPFAM" id="SSF51735">
    <property type="entry name" value="NAD(P)-binding Rossmann-fold domains"/>
    <property type="match status" value="1"/>
</dbReference>
<name>A0A1F6CT28_HANXR</name>
<dbReference type="Pfam" id="PF00106">
    <property type="entry name" value="adh_short"/>
    <property type="match status" value="1"/>
</dbReference>
<comment type="caution">
    <text evidence="4">The sequence shown here is derived from an EMBL/GenBank/DDBJ whole genome shotgun (WGS) entry which is preliminary data.</text>
</comment>
<keyword evidence="2" id="KW-0560">Oxidoreductase</keyword>
<accession>A0A1F6CT28</accession>
<evidence type="ECO:0000256" key="3">
    <source>
        <dbReference type="RuleBase" id="RU000363"/>
    </source>
</evidence>
<comment type="similarity">
    <text evidence="1 3">Belongs to the short-chain dehydrogenases/reductases (SDR) family.</text>
</comment>
<gene>
    <name evidence="4" type="ORF">A3F84_23380</name>
</gene>
<dbReference type="Proteomes" id="UP000178606">
    <property type="component" value="Unassembled WGS sequence"/>
</dbReference>
<dbReference type="PRINTS" id="PR00081">
    <property type="entry name" value="GDHRDH"/>
</dbReference>
<dbReference type="InterPro" id="IPR036291">
    <property type="entry name" value="NAD(P)-bd_dom_sf"/>
</dbReference>
<dbReference type="CDD" id="cd05233">
    <property type="entry name" value="SDR_c"/>
    <property type="match status" value="1"/>
</dbReference>
<dbReference type="GO" id="GO:0016491">
    <property type="term" value="F:oxidoreductase activity"/>
    <property type="evidence" value="ECO:0007669"/>
    <property type="project" value="UniProtKB-KW"/>
</dbReference>
<dbReference type="PANTHER" id="PTHR43669">
    <property type="entry name" value="5-KETO-D-GLUCONATE 5-REDUCTASE"/>
    <property type="match status" value="1"/>
</dbReference>
<sequence>MTGLKAEGQLSGKVAMVTGGGRGIGRAVALAFAREGADLCVVARTQAQVESVAGEVRALGRRALAVTADVTDPAQVERMAARVKEAFGRVDVLVNNAGGGIERRTVLESDPDLWVKDVTVNLISAYLVTRALLPLMIETGGGRVINVGSGMGHQAGAGQSAYRVGKAGLWMLTRCLAEEVWSYGIDVNELIPGPVATPLTQGRMQAGGPPPFAPSERVKTPEEVAQLAVYLAAQPRGGPTAQSFSLARRPL</sequence>
<evidence type="ECO:0000256" key="1">
    <source>
        <dbReference type="ARBA" id="ARBA00006484"/>
    </source>
</evidence>